<evidence type="ECO:0000313" key="3">
    <source>
        <dbReference type="Proteomes" id="UP000799537"/>
    </source>
</evidence>
<organism evidence="2 3">
    <name type="scientific">Zasmidium cellare ATCC 36951</name>
    <dbReference type="NCBI Taxonomy" id="1080233"/>
    <lineage>
        <taxon>Eukaryota</taxon>
        <taxon>Fungi</taxon>
        <taxon>Dikarya</taxon>
        <taxon>Ascomycota</taxon>
        <taxon>Pezizomycotina</taxon>
        <taxon>Dothideomycetes</taxon>
        <taxon>Dothideomycetidae</taxon>
        <taxon>Mycosphaerellales</taxon>
        <taxon>Mycosphaerellaceae</taxon>
        <taxon>Zasmidium</taxon>
    </lineage>
</organism>
<reference evidence="2" key="1">
    <citation type="journal article" date="2020" name="Stud. Mycol.">
        <title>101 Dothideomycetes genomes: a test case for predicting lifestyles and emergence of pathogens.</title>
        <authorList>
            <person name="Haridas S."/>
            <person name="Albert R."/>
            <person name="Binder M."/>
            <person name="Bloem J."/>
            <person name="Labutti K."/>
            <person name="Salamov A."/>
            <person name="Andreopoulos B."/>
            <person name="Baker S."/>
            <person name="Barry K."/>
            <person name="Bills G."/>
            <person name="Bluhm B."/>
            <person name="Cannon C."/>
            <person name="Castanera R."/>
            <person name="Culley D."/>
            <person name="Daum C."/>
            <person name="Ezra D."/>
            <person name="Gonzalez J."/>
            <person name="Henrissat B."/>
            <person name="Kuo A."/>
            <person name="Liang C."/>
            <person name="Lipzen A."/>
            <person name="Lutzoni F."/>
            <person name="Magnuson J."/>
            <person name="Mondo S."/>
            <person name="Nolan M."/>
            <person name="Ohm R."/>
            <person name="Pangilinan J."/>
            <person name="Park H.-J."/>
            <person name="Ramirez L."/>
            <person name="Alfaro M."/>
            <person name="Sun H."/>
            <person name="Tritt A."/>
            <person name="Yoshinaga Y."/>
            <person name="Zwiers L.-H."/>
            <person name="Turgeon B."/>
            <person name="Goodwin S."/>
            <person name="Spatafora J."/>
            <person name="Crous P."/>
            <person name="Grigoriev I."/>
        </authorList>
    </citation>
    <scope>NUCLEOTIDE SEQUENCE</scope>
    <source>
        <strain evidence="2">ATCC 36951</strain>
    </source>
</reference>
<dbReference type="OrthoDB" id="1001765at2759"/>
<keyword evidence="1" id="KW-0732">Signal</keyword>
<dbReference type="Proteomes" id="UP000799537">
    <property type="component" value="Unassembled WGS sequence"/>
</dbReference>
<dbReference type="GeneID" id="54559424"/>
<accession>A0A6A6CLG1</accession>
<feature type="chain" id="PRO_5025677672" description="Sexual development protein" evidence="1">
    <location>
        <begin position="19"/>
        <end position="376"/>
    </location>
</feature>
<proteinExistence type="predicted"/>
<dbReference type="EMBL" id="ML993592">
    <property type="protein sequence ID" value="KAF2167881.1"/>
    <property type="molecule type" value="Genomic_DNA"/>
</dbReference>
<keyword evidence="3" id="KW-1185">Reference proteome</keyword>
<gene>
    <name evidence="2" type="ORF">M409DRAFT_22029</name>
</gene>
<name>A0A6A6CLG1_ZASCE</name>
<dbReference type="RefSeq" id="XP_033668770.1">
    <property type="nucleotide sequence ID" value="XM_033806152.1"/>
</dbReference>
<evidence type="ECO:0000256" key="1">
    <source>
        <dbReference type="SAM" id="SignalP"/>
    </source>
</evidence>
<evidence type="ECO:0008006" key="4">
    <source>
        <dbReference type="Google" id="ProtNLM"/>
    </source>
</evidence>
<sequence length="376" mass="41056">MYSSDLFTLLLSASLATALPAPAAAPNQNQFPINDGFPNPNNDQLQKIFRGAHGTLPNTPIPKFHADTFKSLQLIATNELAEVSLYQICLLKLKNGTFGPENFVNEEHRQFVIATFDAFYQQEEVHTLIGQGGLQANGQPEVQPSQYQLKTDTYQDCLTTANILGDNVLGTSQGVINQAIAAGDSGLAAQLDSLIAQEGQQSGFLRSEMLVNGKHSRIPGAMPAYTASTREFLFALLEQNFIKPGTDKNNINLPVYFPLSVQNKNIDPVDQTLNYQVNLNPKTGNNYKFISKVNWDSKDLYLAYISGQNKPFFEPIKNVKMNSKRLILTFDADFPADTNIINGFAVGALTSGNNSTTAQEVTSNTVAGPATIELTN</sequence>
<evidence type="ECO:0000313" key="2">
    <source>
        <dbReference type="EMBL" id="KAF2167881.1"/>
    </source>
</evidence>
<feature type="signal peptide" evidence="1">
    <location>
        <begin position="1"/>
        <end position="18"/>
    </location>
</feature>
<dbReference type="AlphaFoldDB" id="A0A6A6CLG1"/>
<protein>
    <recommendedName>
        <fullName evidence="4">Sexual development protein</fullName>
    </recommendedName>
</protein>